<dbReference type="Proteomes" id="UP000784919">
    <property type="component" value="Unassembled WGS sequence"/>
</dbReference>
<dbReference type="AlphaFoldDB" id="A0A9P7SQ65"/>
<evidence type="ECO:0000313" key="3">
    <source>
        <dbReference type="Proteomes" id="UP000784919"/>
    </source>
</evidence>
<organism evidence="2 3">
    <name type="scientific">Claviceps arundinis</name>
    <dbReference type="NCBI Taxonomy" id="1623583"/>
    <lineage>
        <taxon>Eukaryota</taxon>
        <taxon>Fungi</taxon>
        <taxon>Dikarya</taxon>
        <taxon>Ascomycota</taxon>
        <taxon>Pezizomycotina</taxon>
        <taxon>Sordariomycetes</taxon>
        <taxon>Hypocreomycetidae</taxon>
        <taxon>Hypocreales</taxon>
        <taxon>Clavicipitaceae</taxon>
        <taxon>Claviceps</taxon>
    </lineage>
</organism>
<reference evidence="2" key="1">
    <citation type="journal article" date="2020" name="bioRxiv">
        <title>Whole genome comparisons of ergot fungi reveals the divergence and evolution of species within the genus Claviceps are the result of varying mechanisms driving genome evolution and host range expansion.</title>
        <authorList>
            <person name="Wyka S.A."/>
            <person name="Mondo S.J."/>
            <person name="Liu M."/>
            <person name="Dettman J."/>
            <person name="Nalam V."/>
            <person name="Broders K.D."/>
        </authorList>
    </citation>
    <scope>NUCLEOTIDE SEQUENCE</scope>
    <source>
        <strain evidence="2">CCC 1102</strain>
    </source>
</reference>
<protein>
    <submittedName>
        <fullName evidence="2">Uncharacterized protein</fullName>
    </submittedName>
</protein>
<evidence type="ECO:0000313" key="2">
    <source>
        <dbReference type="EMBL" id="KAG5972249.1"/>
    </source>
</evidence>
<comment type="caution">
    <text evidence="2">The sequence shown here is derived from an EMBL/GenBank/DDBJ whole genome shotgun (WGS) entry which is preliminary data.</text>
</comment>
<dbReference type="OrthoDB" id="4868522at2759"/>
<evidence type="ECO:0000256" key="1">
    <source>
        <dbReference type="SAM" id="MobiDB-lite"/>
    </source>
</evidence>
<name>A0A9P7SQ65_9HYPO</name>
<feature type="region of interest" description="Disordered" evidence="1">
    <location>
        <begin position="36"/>
        <end position="73"/>
    </location>
</feature>
<sequence>MLPKAASLGTMALAQRPMTRHEGNFSSCPDALGINFPRSDQQFARPRSPPPVPTTMTREKAAPVRACSPPSLQDVSLLSSAPAAAPRKKPCVAIRSLSPLSEFIAKSRRKTVERIDGWWDLGLLDKRQTILGKHGSVV</sequence>
<gene>
    <name evidence="2" type="ORF">E4U56_006134</name>
</gene>
<accession>A0A9P7SQ65</accession>
<proteinExistence type="predicted"/>
<dbReference type="EMBL" id="SRPS01000048">
    <property type="protein sequence ID" value="KAG5972249.1"/>
    <property type="molecule type" value="Genomic_DNA"/>
</dbReference>